<dbReference type="PIRSF" id="PIRSF033239">
    <property type="entry name" value="ExoD"/>
    <property type="match status" value="1"/>
</dbReference>
<name>A0A1I3GST8_9RHOB</name>
<accession>A0A1I3GST8</accession>
<reference evidence="2 3" key="1">
    <citation type="submission" date="2016-10" db="EMBL/GenBank/DDBJ databases">
        <authorList>
            <person name="de Groot N.N."/>
        </authorList>
    </citation>
    <scope>NUCLEOTIDE SEQUENCE [LARGE SCALE GENOMIC DNA]</scope>
    <source>
        <strain evidence="2 3">DSM 19073</strain>
    </source>
</reference>
<dbReference type="RefSeq" id="WP_175484765.1">
    <property type="nucleotide sequence ID" value="NZ_FORA01000001.1"/>
</dbReference>
<dbReference type="Proteomes" id="UP000199110">
    <property type="component" value="Unassembled WGS sequence"/>
</dbReference>
<feature type="transmembrane region" description="Helical" evidence="1">
    <location>
        <begin position="55"/>
        <end position="73"/>
    </location>
</feature>
<dbReference type="PANTHER" id="PTHR41795">
    <property type="entry name" value="EXOPOLYSACCHARIDE SYNTHESIS PROTEIN"/>
    <property type="match status" value="1"/>
</dbReference>
<organism evidence="2 3">
    <name type="scientific">Jannaschia pohangensis</name>
    <dbReference type="NCBI Taxonomy" id="390807"/>
    <lineage>
        <taxon>Bacteria</taxon>
        <taxon>Pseudomonadati</taxon>
        <taxon>Pseudomonadota</taxon>
        <taxon>Alphaproteobacteria</taxon>
        <taxon>Rhodobacterales</taxon>
        <taxon>Roseobacteraceae</taxon>
        <taxon>Jannaschia</taxon>
    </lineage>
</organism>
<dbReference type="STRING" id="390807.SAMN04488095_0315"/>
<keyword evidence="1" id="KW-1133">Transmembrane helix</keyword>
<dbReference type="EMBL" id="FORA01000001">
    <property type="protein sequence ID" value="SFI26460.1"/>
    <property type="molecule type" value="Genomic_DNA"/>
</dbReference>
<keyword evidence="3" id="KW-1185">Reference proteome</keyword>
<dbReference type="InterPro" id="IPR010331">
    <property type="entry name" value="ExoD"/>
</dbReference>
<dbReference type="Pfam" id="PF06055">
    <property type="entry name" value="ExoD"/>
    <property type="match status" value="1"/>
</dbReference>
<gene>
    <name evidence="2" type="ORF">SAMN04488095_0315</name>
</gene>
<keyword evidence="1" id="KW-0812">Transmembrane</keyword>
<evidence type="ECO:0000313" key="3">
    <source>
        <dbReference type="Proteomes" id="UP000199110"/>
    </source>
</evidence>
<sequence>MSKATDILDALEEAVDGNAPVTVAALTESLGHRGTGALLVVPAALEMTPLGGVPGVPSLLALIVALFAVQILMGRDHMWVPSFIGDRATGRDRLCAAVSRLHPAAQWVDRHLGRHLTVLVDGVAPRFAALAILALCLTVPVLELVPFASSIPMAAIVLFGLALTVRDGRLMALAWAVWVAALVSVWSLWP</sequence>
<feature type="transmembrane region" description="Helical" evidence="1">
    <location>
        <begin position="147"/>
        <end position="165"/>
    </location>
</feature>
<dbReference type="AlphaFoldDB" id="A0A1I3GST8"/>
<dbReference type="PANTHER" id="PTHR41795:SF1">
    <property type="entry name" value="EXOPOLYSACCHARIDE SYNTHESIS PROTEIN"/>
    <property type="match status" value="1"/>
</dbReference>
<keyword evidence="1" id="KW-0472">Membrane</keyword>
<proteinExistence type="predicted"/>
<feature type="transmembrane region" description="Helical" evidence="1">
    <location>
        <begin position="172"/>
        <end position="189"/>
    </location>
</feature>
<evidence type="ECO:0000313" key="2">
    <source>
        <dbReference type="EMBL" id="SFI26460.1"/>
    </source>
</evidence>
<evidence type="ECO:0000256" key="1">
    <source>
        <dbReference type="SAM" id="Phobius"/>
    </source>
</evidence>
<protein>
    <submittedName>
        <fullName evidence="2">Uncharacterized conserved protein</fullName>
    </submittedName>
</protein>